<dbReference type="Proteomes" id="UP000823937">
    <property type="component" value="Unassembled WGS sequence"/>
</dbReference>
<reference evidence="3" key="1">
    <citation type="journal article" date="2021" name="PeerJ">
        <title>Extensive microbial diversity within the chicken gut microbiome revealed by metagenomics and culture.</title>
        <authorList>
            <person name="Gilroy R."/>
            <person name="Ravi A."/>
            <person name="Getino M."/>
            <person name="Pursley I."/>
            <person name="Horton D.L."/>
            <person name="Alikhan N.F."/>
            <person name="Baker D."/>
            <person name="Gharbi K."/>
            <person name="Hall N."/>
            <person name="Watson M."/>
            <person name="Adriaenssens E.M."/>
            <person name="Foster-Nyarko E."/>
            <person name="Jarju S."/>
            <person name="Secka A."/>
            <person name="Antonio M."/>
            <person name="Oren A."/>
            <person name="Chaudhuri R.R."/>
            <person name="La Ragione R."/>
            <person name="Hildebrand F."/>
            <person name="Pallen M.J."/>
        </authorList>
    </citation>
    <scope>NUCLEOTIDE SEQUENCE</scope>
    <source>
        <strain evidence="3">CHK169-2315</strain>
    </source>
</reference>
<name>A0A9D1TJB4_9BACI</name>
<feature type="binding site" evidence="1">
    <location>
        <position position="167"/>
    </location>
    <ligand>
        <name>Mn(2+)</name>
        <dbReference type="ChEBI" id="CHEBI:29035"/>
        <label>2</label>
    </ligand>
</feature>
<dbReference type="NCBIfam" id="TIGR01891">
    <property type="entry name" value="amidohydrolases"/>
    <property type="match status" value="1"/>
</dbReference>
<dbReference type="InterPro" id="IPR011650">
    <property type="entry name" value="Peptidase_M20_dimer"/>
</dbReference>
<dbReference type="Pfam" id="PF07687">
    <property type="entry name" value="M20_dimer"/>
    <property type="match status" value="1"/>
</dbReference>
<dbReference type="SUPFAM" id="SSF55031">
    <property type="entry name" value="Bacterial exopeptidase dimerisation domain"/>
    <property type="match status" value="1"/>
</dbReference>
<keyword evidence="1" id="KW-0464">Manganese</keyword>
<accession>A0A9D1TJB4</accession>
<dbReference type="GO" id="GO:0046872">
    <property type="term" value="F:metal ion binding"/>
    <property type="evidence" value="ECO:0007669"/>
    <property type="project" value="UniProtKB-KW"/>
</dbReference>
<organism evidence="3 4">
    <name type="scientific">Candidatus Pseudogracilibacillus intestinigallinarum</name>
    <dbReference type="NCBI Taxonomy" id="2838742"/>
    <lineage>
        <taxon>Bacteria</taxon>
        <taxon>Bacillati</taxon>
        <taxon>Bacillota</taxon>
        <taxon>Bacilli</taxon>
        <taxon>Bacillales</taxon>
        <taxon>Bacillaceae</taxon>
        <taxon>Pseudogracilibacillus</taxon>
    </lineage>
</organism>
<evidence type="ECO:0000313" key="3">
    <source>
        <dbReference type="EMBL" id="HIV74274.1"/>
    </source>
</evidence>
<feature type="binding site" evidence="1">
    <location>
        <position position="109"/>
    </location>
    <ligand>
        <name>Mn(2+)</name>
        <dbReference type="ChEBI" id="CHEBI:29035"/>
        <label>2</label>
    </ligand>
</feature>
<dbReference type="PANTHER" id="PTHR11014">
    <property type="entry name" value="PEPTIDASE M20 FAMILY MEMBER"/>
    <property type="match status" value="1"/>
</dbReference>
<feature type="domain" description="Peptidase M20 dimerisation" evidence="2">
    <location>
        <begin position="187"/>
        <end position="286"/>
    </location>
</feature>
<gene>
    <name evidence="3" type="ORF">H9895_04240</name>
</gene>
<dbReference type="Pfam" id="PF01546">
    <property type="entry name" value="Peptidase_M20"/>
    <property type="match status" value="1"/>
</dbReference>
<feature type="binding site" evidence="1">
    <location>
        <position position="367"/>
    </location>
    <ligand>
        <name>Mn(2+)</name>
        <dbReference type="ChEBI" id="CHEBI:29035"/>
        <label>2</label>
    </ligand>
</feature>
<dbReference type="SUPFAM" id="SSF53187">
    <property type="entry name" value="Zn-dependent exopeptidases"/>
    <property type="match status" value="1"/>
</dbReference>
<dbReference type="AlphaFoldDB" id="A0A9D1TJB4"/>
<comment type="caution">
    <text evidence="3">The sequence shown here is derived from an EMBL/GenBank/DDBJ whole genome shotgun (WGS) entry which is preliminary data.</text>
</comment>
<dbReference type="InterPro" id="IPR036264">
    <property type="entry name" value="Bact_exopeptidase_dim_dom"/>
</dbReference>
<feature type="binding site" evidence="1">
    <location>
        <position position="143"/>
    </location>
    <ligand>
        <name>Mn(2+)</name>
        <dbReference type="ChEBI" id="CHEBI:29035"/>
        <label>2</label>
    </ligand>
</feature>
<reference evidence="3" key="2">
    <citation type="submission" date="2021-04" db="EMBL/GenBank/DDBJ databases">
        <authorList>
            <person name="Gilroy R."/>
        </authorList>
    </citation>
    <scope>NUCLEOTIDE SEQUENCE</scope>
    <source>
        <strain evidence="3">CHK169-2315</strain>
    </source>
</reference>
<dbReference type="InterPro" id="IPR002933">
    <property type="entry name" value="Peptidase_M20"/>
</dbReference>
<dbReference type="PANTHER" id="PTHR11014:SF63">
    <property type="entry name" value="METALLOPEPTIDASE, PUTATIVE (AFU_ORTHOLOGUE AFUA_6G09600)-RELATED"/>
    <property type="match status" value="1"/>
</dbReference>
<dbReference type="InterPro" id="IPR017439">
    <property type="entry name" value="Amidohydrolase"/>
</dbReference>
<evidence type="ECO:0000256" key="1">
    <source>
        <dbReference type="PIRSR" id="PIRSR005962-1"/>
    </source>
</evidence>
<feature type="binding site" evidence="1">
    <location>
        <position position="107"/>
    </location>
    <ligand>
        <name>Mn(2+)</name>
        <dbReference type="ChEBI" id="CHEBI:29035"/>
        <label>2</label>
    </ligand>
</feature>
<dbReference type="Gene3D" id="3.40.630.10">
    <property type="entry name" value="Zn peptidases"/>
    <property type="match status" value="1"/>
</dbReference>
<dbReference type="PIRSF" id="PIRSF005962">
    <property type="entry name" value="Pept_M20D_amidohydro"/>
    <property type="match status" value="1"/>
</dbReference>
<dbReference type="Gene3D" id="3.30.70.360">
    <property type="match status" value="1"/>
</dbReference>
<proteinExistence type="predicted"/>
<dbReference type="EMBL" id="DXHX01000061">
    <property type="protein sequence ID" value="HIV74274.1"/>
    <property type="molecule type" value="Genomic_DNA"/>
</dbReference>
<evidence type="ECO:0000259" key="2">
    <source>
        <dbReference type="Pfam" id="PF07687"/>
    </source>
</evidence>
<evidence type="ECO:0000313" key="4">
    <source>
        <dbReference type="Proteomes" id="UP000823937"/>
    </source>
</evidence>
<sequence length="395" mass="43009">MNERILQLAKTYEPETIAIRTYLYEHPEVSSKEYETSRYLKEKVTEMGLEIEEVEGTGFTALLDTGKPGRTIGIRTDIDALPVIENPNNLAGPRKYRSKNHGVMHACGHDGHMAIVLTTIKILTELKAALTGKIYFIFEEGEEIGSGIDAMIEHLKGKQIEAIYGNHLAAFLESGKVSIDAGPKMAGVIFVDFTVHGKSGHGARPDLSVNPIFATANVLTGLTSAWVNRIDVNKTVTLGLTKINGGTAHNVIPNDVTVGGTLRFYDADEGAKALSILKEVATQTAVAHQCSITFNENTKIVAPALINDEKLADMAMKGLAEILPHRNVEGVQWFASEPFSRYGELCPIVFGFIGMKNKAYGSGAEHHNDYFDVDENALIHGVIATSKIAVDFLRS</sequence>
<dbReference type="GO" id="GO:0016787">
    <property type="term" value="F:hydrolase activity"/>
    <property type="evidence" value="ECO:0007669"/>
    <property type="project" value="InterPro"/>
</dbReference>
<keyword evidence="1" id="KW-0479">Metal-binding</keyword>
<comment type="cofactor">
    <cofactor evidence="1">
        <name>Mn(2+)</name>
        <dbReference type="ChEBI" id="CHEBI:29035"/>
    </cofactor>
    <text evidence="1">The Mn(2+) ion enhances activity.</text>
</comment>
<protein>
    <submittedName>
        <fullName evidence="3">Amidohydrolase</fullName>
    </submittedName>
</protein>